<protein>
    <recommendedName>
        <fullName evidence="4">Silver efflux pump</fullName>
    </recommendedName>
</protein>
<gene>
    <name evidence="2" type="ORF">ISS97_01505</name>
</gene>
<proteinExistence type="predicted"/>
<dbReference type="Proteomes" id="UP001620408">
    <property type="component" value="Unassembled WGS sequence"/>
</dbReference>
<keyword evidence="3" id="KW-1185">Reference proteome</keyword>
<accession>A0ABW8JZ51</accession>
<feature type="signal peptide" evidence="1">
    <location>
        <begin position="1"/>
        <end position="29"/>
    </location>
</feature>
<organism evidence="2 3">
    <name type="scientific">Dyella koreensis</name>
    <dbReference type="NCBI Taxonomy" id="311235"/>
    <lineage>
        <taxon>Bacteria</taxon>
        <taxon>Pseudomonadati</taxon>
        <taxon>Pseudomonadota</taxon>
        <taxon>Gammaproteobacteria</taxon>
        <taxon>Lysobacterales</taxon>
        <taxon>Rhodanobacteraceae</taxon>
        <taxon>Dyella</taxon>
    </lineage>
</organism>
<feature type="chain" id="PRO_5045459850" description="Silver efflux pump" evidence="1">
    <location>
        <begin position="30"/>
        <end position="93"/>
    </location>
</feature>
<dbReference type="RefSeq" id="WP_379987518.1">
    <property type="nucleotide sequence ID" value="NZ_JADIKD010000005.1"/>
</dbReference>
<evidence type="ECO:0000313" key="2">
    <source>
        <dbReference type="EMBL" id="MFK2915924.1"/>
    </source>
</evidence>
<evidence type="ECO:0000256" key="1">
    <source>
        <dbReference type="SAM" id="SignalP"/>
    </source>
</evidence>
<sequence length="93" mass="9235">MKTKTFNGGAMAAMVAGLFAMTAASAAMAADQSSTGNKAEVKCMNSSACKGHGACKQASNSCKGKNACKGQGFTMQKSQQDCDAAQAAAKTAG</sequence>
<evidence type="ECO:0000313" key="3">
    <source>
        <dbReference type="Proteomes" id="UP001620408"/>
    </source>
</evidence>
<evidence type="ECO:0008006" key="4">
    <source>
        <dbReference type="Google" id="ProtNLM"/>
    </source>
</evidence>
<name>A0ABW8JZ51_9GAMM</name>
<reference evidence="2 3" key="1">
    <citation type="submission" date="2020-10" db="EMBL/GenBank/DDBJ databases">
        <title>Phylogeny of dyella-like bacteria.</title>
        <authorList>
            <person name="Fu J."/>
        </authorList>
    </citation>
    <scope>NUCLEOTIDE SEQUENCE [LARGE SCALE GENOMIC DNA]</scope>
    <source>
        <strain evidence="2 3">BB4</strain>
    </source>
</reference>
<keyword evidence="1" id="KW-0732">Signal</keyword>
<dbReference type="EMBL" id="JADIKD010000005">
    <property type="protein sequence ID" value="MFK2915924.1"/>
    <property type="molecule type" value="Genomic_DNA"/>
</dbReference>
<comment type="caution">
    <text evidence="2">The sequence shown here is derived from an EMBL/GenBank/DDBJ whole genome shotgun (WGS) entry which is preliminary data.</text>
</comment>